<accession>A0ABU4RPE8</accession>
<protein>
    <submittedName>
        <fullName evidence="1">DUF465 domain-containing protein</fullName>
    </submittedName>
</protein>
<reference evidence="1 2" key="1">
    <citation type="submission" date="2023-11" db="EMBL/GenBank/DDBJ databases">
        <authorList>
            <person name="Bao R."/>
        </authorList>
    </citation>
    <scope>NUCLEOTIDE SEQUENCE [LARGE SCALE GENOMIC DNA]</scope>
    <source>
        <strain evidence="1 2">PJ23</strain>
    </source>
</reference>
<gene>
    <name evidence="1" type="ORF">SCD90_11545</name>
</gene>
<dbReference type="InterPro" id="IPR038444">
    <property type="entry name" value="DUF465_sf"/>
</dbReference>
<dbReference type="Proteomes" id="UP001274321">
    <property type="component" value="Unassembled WGS sequence"/>
</dbReference>
<dbReference type="Gene3D" id="6.10.280.50">
    <property type="match status" value="1"/>
</dbReference>
<sequence>MSISSHLTSLVSKKEDLERQIEAELSHPNVDEVRIAELKRRKLKIKDQITKLQPEIEHTLH</sequence>
<dbReference type="Pfam" id="PF04325">
    <property type="entry name" value="DUF465"/>
    <property type="match status" value="1"/>
</dbReference>
<dbReference type="EMBL" id="JAXAFJ010000006">
    <property type="protein sequence ID" value="MDX6806699.1"/>
    <property type="molecule type" value="Genomic_DNA"/>
</dbReference>
<name>A0ABU4RPE8_9HYPH</name>
<dbReference type="RefSeq" id="WP_319844822.1">
    <property type="nucleotide sequence ID" value="NZ_JAXAFJ010000006.1"/>
</dbReference>
<evidence type="ECO:0000313" key="2">
    <source>
        <dbReference type="Proteomes" id="UP001274321"/>
    </source>
</evidence>
<proteinExistence type="predicted"/>
<comment type="caution">
    <text evidence="1">The sequence shown here is derived from an EMBL/GenBank/DDBJ whole genome shotgun (WGS) entry which is preliminary data.</text>
</comment>
<dbReference type="InterPro" id="IPR007420">
    <property type="entry name" value="DUF465"/>
</dbReference>
<organism evidence="1 2">
    <name type="scientific">Terrihabitans rhizophilus</name>
    <dbReference type="NCBI Taxonomy" id="3092662"/>
    <lineage>
        <taxon>Bacteria</taxon>
        <taxon>Pseudomonadati</taxon>
        <taxon>Pseudomonadota</taxon>
        <taxon>Alphaproteobacteria</taxon>
        <taxon>Hyphomicrobiales</taxon>
        <taxon>Terrihabitans</taxon>
    </lineage>
</organism>
<evidence type="ECO:0000313" key="1">
    <source>
        <dbReference type="EMBL" id="MDX6806699.1"/>
    </source>
</evidence>
<keyword evidence="2" id="KW-1185">Reference proteome</keyword>